<reference evidence="1 2" key="1">
    <citation type="submission" date="2020-08" db="EMBL/GenBank/DDBJ databases">
        <title>Complete Genome Sequence of Effusibacillus dendaii Strain skT53, Isolated from Farmland soil.</title>
        <authorList>
            <person name="Konishi T."/>
            <person name="Kawasaki H."/>
        </authorList>
    </citation>
    <scope>NUCLEOTIDE SEQUENCE [LARGE SCALE GENOMIC DNA]</scope>
    <source>
        <strain evidence="2">skT53</strain>
    </source>
</reference>
<dbReference type="AlphaFoldDB" id="A0A7I8DG67"/>
<dbReference type="Proteomes" id="UP000593802">
    <property type="component" value="Chromosome"/>
</dbReference>
<gene>
    <name evidence="1" type="ORF">skT53_28510</name>
</gene>
<evidence type="ECO:0000313" key="2">
    <source>
        <dbReference type="Proteomes" id="UP000593802"/>
    </source>
</evidence>
<dbReference type="KEGG" id="eff:skT53_28510"/>
<evidence type="ECO:0000313" key="1">
    <source>
        <dbReference type="EMBL" id="BCJ87866.1"/>
    </source>
</evidence>
<protein>
    <submittedName>
        <fullName evidence="1">Uncharacterized protein</fullName>
    </submittedName>
</protein>
<proteinExistence type="predicted"/>
<keyword evidence="2" id="KW-1185">Reference proteome</keyword>
<dbReference type="Pfam" id="PF20074">
    <property type="entry name" value="DUF6470"/>
    <property type="match status" value="1"/>
</dbReference>
<name>A0A7I8DG67_9BACL</name>
<sequence>MKVPSFRLEIHQITGKVGLETTPSTFQIDQRPADLQIRQIPADLKIQRTPAVLIIDYRPANTAYGQRGIVDFMTHAGDQAHLQVLDNIGSIAQDGDRMMDITNKQDAFADLAFQHQFDQSVIQDTDPPSANPVPIRVNPSVLDVKWQKNGVQIQANYFTPKITATAGALKVYVREEPSISVHAVGGYVDTVR</sequence>
<accession>A0A7I8DG67</accession>
<dbReference type="InterPro" id="IPR045527">
    <property type="entry name" value="DUF6470"/>
</dbReference>
<dbReference type="EMBL" id="AP023366">
    <property type="protein sequence ID" value="BCJ87866.1"/>
    <property type="molecule type" value="Genomic_DNA"/>
</dbReference>
<dbReference type="RefSeq" id="WP_200758323.1">
    <property type="nucleotide sequence ID" value="NZ_AP023366.1"/>
</dbReference>
<organism evidence="1 2">
    <name type="scientific">Effusibacillus dendaii</name>
    <dbReference type="NCBI Taxonomy" id="2743772"/>
    <lineage>
        <taxon>Bacteria</taxon>
        <taxon>Bacillati</taxon>
        <taxon>Bacillota</taxon>
        <taxon>Bacilli</taxon>
        <taxon>Bacillales</taxon>
        <taxon>Alicyclobacillaceae</taxon>
        <taxon>Effusibacillus</taxon>
    </lineage>
</organism>